<dbReference type="EMBL" id="JANHOH010000001">
    <property type="protein sequence ID" value="MCQ6956883.1"/>
    <property type="molecule type" value="Genomic_DNA"/>
</dbReference>
<keyword evidence="5 6" id="KW-0472">Membrane</keyword>
<dbReference type="PROSITE" id="PS51257">
    <property type="entry name" value="PROKAR_LIPOPROTEIN"/>
    <property type="match status" value="1"/>
</dbReference>
<evidence type="ECO:0000256" key="4">
    <source>
        <dbReference type="ARBA" id="ARBA00022989"/>
    </source>
</evidence>
<feature type="transmembrane region" description="Helical" evidence="6">
    <location>
        <begin position="283"/>
        <end position="302"/>
    </location>
</feature>
<organism evidence="9 10">
    <name type="scientific">Mucilaginibacter aquariorum</name>
    <dbReference type="NCBI Taxonomy" id="2967225"/>
    <lineage>
        <taxon>Bacteria</taxon>
        <taxon>Pseudomonadati</taxon>
        <taxon>Bacteroidota</taxon>
        <taxon>Sphingobacteriia</taxon>
        <taxon>Sphingobacteriales</taxon>
        <taxon>Sphingobacteriaceae</taxon>
        <taxon>Mucilaginibacter</taxon>
    </lineage>
</organism>
<comment type="caution">
    <text evidence="9">The sequence shown here is derived from an EMBL/GenBank/DDBJ whole genome shotgun (WGS) entry which is preliminary data.</text>
</comment>
<keyword evidence="3 6" id="KW-0812">Transmembrane</keyword>
<name>A0ABT1SX04_9SPHI</name>
<dbReference type="Pfam" id="PF12704">
    <property type="entry name" value="MacB_PCD"/>
    <property type="match status" value="2"/>
</dbReference>
<evidence type="ECO:0000256" key="6">
    <source>
        <dbReference type="SAM" id="Phobius"/>
    </source>
</evidence>
<keyword evidence="10" id="KW-1185">Reference proteome</keyword>
<evidence type="ECO:0000313" key="9">
    <source>
        <dbReference type="EMBL" id="MCQ6956883.1"/>
    </source>
</evidence>
<feature type="transmembrane region" description="Helical" evidence="6">
    <location>
        <begin position="374"/>
        <end position="396"/>
    </location>
</feature>
<evidence type="ECO:0000259" key="8">
    <source>
        <dbReference type="Pfam" id="PF12704"/>
    </source>
</evidence>
<feature type="domain" description="ABC3 transporter permease C-terminal" evidence="7">
    <location>
        <begin position="669"/>
        <end position="781"/>
    </location>
</feature>
<evidence type="ECO:0000259" key="7">
    <source>
        <dbReference type="Pfam" id="PF02687"/>
    </source>
</evidence>
<dbReference type="RefSeq" id="WP_256537096.1">
    <property type="nucleotide sequence ID" value="NZ_JANHOH010000001.1"/>
</dbReference>
<feature type="transmembrane region" description="Helical" evidence="6">
    <location>
        <begin position="749"/>
        <end position="774"/>
    </location>
</feature>
<comment type="subcellular location">
    <subcellularLocation>
        <location evidence="1">Cell membrane</location>
        <topology evidence="1">Multi-pass membrane protein</topology>
    </subcellularLocation>
</comment>
<evidence type="ECO:0000256" key="5">
    <source>
        <dbReference type="ARBA" id="ARBA00023136"/>
    </source>
</evidence>
<evidence type="ECO:0000256" key="1">
    <source>
        <dbReference type="ARBA" id="ARBA00004651"/>
    </source>
</evidence>
<accession>A0ABT1SX04</accession>
<protein>
    <submittedName>
        <fullName evidence="9">ABC transporter permease</fullName>
    </submittedName>
</protein>
<dbReference type="InterPro" id="IPR003838">
    <property type="entry name" value="ABC3_permease_C"/>
</dbReference>
<dbReference type="Proteomes" id="UP001204376">
    <property type="component" value="Unassembled WGS sequence"/>
</dbReference>
<feature type="domain" description="MacB-like periplasmic core" evidence="8">
    <location>
        <begin position="20"/>
        <end position="240"/>
    </location>
</feature>
<feature type="transmembrane region" description="Helical" evidence="6">
    <location>
        <begin position="336"/>
        <end position="354"/>
    </location>
</feature>
<feature type="transmembrane region" description="Helical" evidence="6">
    <location>
        <begin position="417"/>
        <end position="441"/>
    </location>
</feature>
<evidence type="ECO:0000313" key="10">
    <source>
        <dbReference type="Proteomes" id="UP001204376"/>
    </source>
</evidence>
<proteinExistence type="predicted"/>
<feature type="transmembrane region" description="Helical" evidence="6">
    <location>
        <begin position="717"/>
        <end position="737"/>
    </location>
</feature>
<keyword evidence="4 6" id="KW-1133">Transmembrane helix</keyword>
<dbReference type="Pfam" id="PF02687">
    <property type="entry name" value="FtsX"/>
    <property type="match status" value="2"/>
</dbReference>
<dbReference type="PANTHER" id="PTHR30572">
    <property type="entry name" value="MEMBRANE COMPONENT OF TRANSPORTER-RELATED"/>
    <property type="match status" value="1"/>
</dbReference>
<feature type="transmembrane region" description="Helical" evidence="6">
    <location>
        <begin position="665"/>
        <end position="689"/>
    </location>
</feature>
<reference evidence="9 10" key="1">
    <citation type="submission" date="2022-07" db="EMBL/GenBank/DDBJ databases">
        <title>Mucilaginibacter sp. JC4.</title>
        <authorList>
            <person name="Le V."/>
            <person name="Ko S.-R."/>
            <person name="Ahn C.-Y."/>
            <person name="Oh H.-M."/>
        </authorList>
    </citation>
    <scope>NUCLEOTIDE SEQUENCE [LARGE SCALE GENOMIC DNA]</scope>
    <source>
        <strain evidence="9 10">JC4</strain>
    </source>
</reference>
<keyword evidence="2" id="KW-1003">Cell membrane</keyword>
<feature type="domain" description="ABC3 transporter permease C-terminal" evidence="7">
    <location>
        <begin position="286"/>
        <end position="400"/>
    </location>
</feature>
<gene>
    <name evidence="9" type="ORF">NPE20_02890</name>
</gene>
<dbReference type="InterPro" id="IPR050250">
    <property type="entry name" value="Macrolide_Exporter_MacB"/>
</dbReference>
<feature type="domain" description="MacB-like periplasmic core" evidence="8">
    <location>
        <begin position="430"/>
        <end position="631"/>
    </location>
</feature>
<evidence type="ECO:0000256" key="2">
    <source>
        <dbReference type="ARBA" id="ARBA00022475"/>
    </source>
</evidence>
<sequence length="788" mass="88188">MIRNYFKIAWRNLVKDKQFTLLNVVGLSAGIACTLLIYLWVHDEVSYDKFFENDSQVYQVMEHRKGGENQGLTDESSGLVSEVLKVQNPEVLYAAAVAPADWYQKFTLSSGDKNIKAWGQYAGKDYFNIFSFKMLDGERGKVLNDKNSIVISDELAKKLFGTSENAIGKAIKFQHDKDFFVSGVFEKLPVHSSQQFDFVLSFDYLADVQGWVKTWNNGGPHNFIMLKKGTDVNAFNQRIAGIISKNSGDTTRSAFAMKFSDNYLQNTFNHGARVGGRYEYVKLFSLIAIFILVIACINFMNLSTAKASGRMIEVGIKKVVGAERSQLIIQFLSESLLMAIFTMIVAIAVAWLLLPQFNLLTGKNIKMQFDLPLAAVLIGITLFTGLLSGSYPALYLSKFKPLAILKGKLKSSFAELVARKGLVVFQFTLSAMLIVAVLVVYRQIQFIQSTKLGYNKDNVIRIDSEGKLQGNEEDFTTALKTIPGVVNASFTQHNLIGRNFGSADLSWEGKNPRQNVYFEGMWAGYNFIKTMDMEMAAGRYFTKGFGDENNKIIINETAAKATNLKNPIGKTIKWGDTPFQVVGIVKDFHFESLHDVVKPTFILLGQGVNPWFKVMVRIKGTQQKETIAQIQKMYESYNPGFPFTFNYLDEAYQKQYETETRVSVLAGYFSALAIIISCLGLFGLVAFTAQKRQKEIGIRKVIGASVNNITVMLTKDFLKLVIIAVIIAFPLSWWAMSQWLQGFAYRIDIGAGVFFIAIVSIVVITLLTVSFQAIKAAIANPVKSLRSE</sequence>
<dbReference type="InterPro" id="IPR025857">
    <property type="entry name" value="MacB_PCD"/>
</dbReference>
<feature type="transmembrane region" description="Helical" evidence="6">
    <location>
        <begin position="21"/>
        <end position="41"/>
    </location>
</feature>
<dbReference type="PANTHER" id="PTHR30572:SF18">
    <property type="entry name" value="ABC-TYPE MACROLIDE FAMILY EXPORT SYSTEM PERMEASE COMPONENT 2"/>
    <property type="match status" value="1"/>
</dbReference>
<evidence type="ECO:0000256" key="3">
    <source>
        <dbReference type="ARBA" id="ARBA00022692"/>
    </source>
</evidence>